<dbReference type="AlphaFoldDB" id="A0A3G8XWR3"/>
<dbReference type="OrthoDB" id="1239122at2"/>
<dbReference type="PANTHER" id="PTHR46224:SF64">
    <property type="entry name" value="IQ MOTIF AND ANKYRIN REPEAT DOMAIN-CONTAINING PROTEIN 1"/>
    <property type="match status" value="1"/>
</dbReference>
<dbReference type="SUPFAM" id="SSF48403">
    <property type="entry name" value="Ankyrin repeat"/>
    <property type="match status" value="1"/>
</dbReference>
<dbReference type="Proteomes" id="UP000270185">
    <property type="component" value="Chromosome"/>
</dbReference>
<dbReference type="PANTHER" id="PTHR46224">
    <property type="entry name" value="ANKYRIN REPEAT FAMILY PROTEIN"/>
    <property type="match status" value="1"/>
</dbReference>
<organism evidence="2 3">
    <name type="scientific">Kaistella carnis</name>
    <dbReference type="NCBI Taxonomy" id="1241979"/>
    <lineage>
        <taxon>Bacteria</taxon>
        <taxon>Pseudomonadati</taxon>
        <taxon>Bacteroidota</taxon>
        <taxon>Flavobacteriia</taxon>
        <taxon>Flavobacteriales</taxon>
        <taxon>Weeksellaceae</taxon>
        <taxon>Chryseobacterium group</taxon>
        <taxon>Kaistella</taxon>
    </lineage>
</organism>
<sequence>MTDKMKITVLFLAILINTISCMNTNEKISKNTPPPEEFFQGKDLIMAKAIAESNITEIERLIARENYDVNVRGQVTSHGRVQQFTYLNYAVLIRNVKSAEKLLQLNADVNLIALDGGGQLGNMNIASGGKNRSLMELLLKYKVNLNNPLAESPVNPLLIGDSDKSLITLLIENGADLNHQNYIDGSTPLFTALSIGKFEYVNYFLDQGANPLLLDSSGNSVAYLVQKEIEEGRLSDFGLKEYSKLLNRFKNELRIQFPLNRNNRKSLEQSISRYENLTKEEKDLLGSEELERIDKYRNSLSKGVDLIERPLD</sequence>
<name>A0A3G8XWR3_9FLAO</name>
<proteinExistence type="predicted"/>
<accession>A0A3G8XWR3</accession>
<dbReference type="EMBL" id="CP034159">
    <property type="protein sequence ID" value="AZI33151.1"/>
    <property type="molecule type" value="Genomic_DNA"/>
</dbReference>
<dbReference type="InterPro" id="IPR051616">
    <property type="entry name" value="Cul2-RING_E3_ligase_SR"/>
</dbReference>
<dbReference type="Gene3D" id="1.25.40.20">
    <property type="entry name" value="Ankyrin repeat-containing domain"/>
    <property type="match status" value="1"/>
</dbReference>
<keyword evidence="3" id="KW-1185">Reference proteome</keyword>
<dbReference type="PROSITE" id="PS50297">
    <property type="entry name" value="ANK_REP_REGION"/>
    <property type="match status" value="1"/>
</dbReference>
<dbReference type="PROSITE" id="PS50088">
    <property type="entry name" value="ANK_REPEAT"/>
    <property type="match status" value="1"/>
</dbReference>
<evidence type="ECO:0000256" key="1">
    <source>
        <dbReference type="PROSITE-ProRule" id="PRU00023"/>
    </source>
</evidence>
<dbReference type="InterPro" id="IPR002110">
    <property type="entry name" value="Ankyrin_rpt"/>
</dbReference>
<protein>
    <submittedName>
        <fullName evidence="2">Ankyrin repeat domain-containing protein</fullName>
    </submittedName>
</protein>
<gene>
    <name evidence="2" type="ORF">EIB73_08175</name>
</gene>
<keyword evidence="1" id="KW-0040">ANK repeat</keyword>
<dbReference type="KEGG" id="ccas:EIB73_08175"/>
<dbReference type="SMART" id="SM00248">
    <property type="entry name" value="ANK"/>
    <property type="match status" value="2"/>
</dbReference>
<feature type="repeat" description="ANK" evidence="1">
    <location>
        <begin position="184"/>
        <end position="216"/>
    </location>
</feature>
<dbReference type="InterPro" id="IPR036770">
    <property type="entry name" value="Ankyrin_rpt-contain_sf"/>
</dbReference>
<evidence type="ECO:0000313" key="3">
    <source>
        <dbReference type="Proteomes" id="UP000270185"/>
    </source>
</evidence>
<reference evidence="3" key="1">
    <citation type="submission" date="2018-11" db="EMBL/GenBank/DDBJ databases">
        <title>Proposal to divide the Flavobacteriaceae and reorganize its genera based on Amino Acid Identity values calculated from whole genome sequences.</title>
        <authorList>
            <person name="Nicholson A.C."/>
            <person name="Gulvik C.A."/>
            <person name="Whitney A.M."/>
            <person name="Humrighouse B.W."/>
            <person name="Bell M."/>
            <person name="Holmes B."/>
            <person name="Steigerwalt A.G."/>
            <person name="Villarma A."/>
            <person name="Sheth M."/>
            <person name="Batra D."/>
            <person name="Pryor J."/>
            <person name="Bernardet J.-F."/>
            <person name="Hugo C."/>
            <person name="Kampfer P."/>
            <person name="Newman J.D."/>
            <person name="McQuiston J.R."/>
        </authorList>
    </citation>
    <scope>NUCLEOTIDE SEQUENCE [LARGE SCALE GENOMIC DNA]</scope>
    <source>
        <strain evidence="3">G0081</strain>
    </source>
</reference>
<evidence type="ECO:0000313" key="2">
    <source>
        <dbReference type="EMBL" id="AZI33151.1"/>
    </source>
</evidence>
<dbReference type="Pfam" id="PF12796">
    <property type="entry name" value="Ank_2"/>
    <property type="match status" value="1"/>
</dbReference>